<protein>
    <submittedName>
        <fullName evidence="5">Uncharacterized protein</fullName>
    </submittedName>
</protein>
<feature type="region of interest" description="Disordered" evidence="2">
    <location>
        <begin position="349"/>
        <end position="370"/>
    </location>
</feature>
<name>A0AAV6H5H8_9TELE</name>
<keyword evidence="1" id="KW-0175">Coiled coil</keyword>
<dbReference type="EMBL" id="JADWDJ010000004">
    <property type="protein sequence ID" value="KAG5282523.1"/>
    <property type="molecule type" value="Genomic_DNA"/>
</dbReference>
<dbReference type="InterPro" id="IPR049144">
    <property type="entry name" value="FAM186A_B_N"/>
</dbReference>
<keyword evidence="6" id="KW-1185">Reference proteome</keyword>
<comment type="caution">
    <text evidence="5">The sequence shown here is derived from an EMBL/GenBank/DDBJ whole genome shotgun (WGS) entry which is preliminary data.</text>
</comment>
<dbReference type="InterPro" id="IPR049146">
    <property type="entry name" value="FAM186A_B_C"/>
</dbReference>
<sequence>MEARPTLSDINVSENINWYDQAPQVIQSVLRKIDDTELSRARQYIAEEVGIVLTRVNASLYSLRLANAVLEEENGKIVSSSDPNERERRNETLEDIQNFLKSSLETRTDLAIVLEHLQNINEDFLGLEEDKKFKEVRNITGAWVEMKDAEIWRSMSNIESGVLRIRQLCKHFFNIKAKKATKEKNADKKATDVWYWWRETRVDARMLLKIQELQPPSTKRMLQDAQLGIKAASDLSFMLEDMAKSFAHNKAMNMAFQFAQTGLSNLSRALKERSQEVQALQNEVDRLQSQETPAEMERLRNKLNMANEKTTQLTQENNTLKGNNAWLLKQCEELKNQAPVKVEYFVDSQDYAPTPTPPPPPPPPQPTKPVKRWRSIMDKVKTELKQAPQIIYVEKERSEKKSDEPVASPQVVEEDPKETKSPVSEEAIAFKEVEKKNKRLLSTFQDYIFDLMKNCLENNMPAQLEKMDLDAHKANDAMQLYQTLQNTLRATFEETISNLNVSFSTGMLDLPVMDEHLKKSEYFNNTATPGQMLQDVRKSLKTRDEDFENASGCMQNLLKDSLDPAEGVFQQLQSIHNKGKEQSCKMLLVWENLTDVYNDVHSKPASKVETKMQQCPQKHHLPPLPPVSEKPRDQKKIRQLSHKEVAPPEMLGRVGKSRVVKINTQQPLEMPQIQSKPFRELLKHYEQEIVSEGEKIMRGEMRGGEYQLSMASQMTNLRILHQALLNKNISSELYCFAKDLIKCSLSANEMRLTCLMRKFIAFRALQQIRSNLNVRVISAREYNDGPELRDLYIFLTKIEWYNNSVMQRWRVKQMTFEDKRHTCLAKILYLFRKFELDLGVNLIKPYVSAEKSEVQQFPTIKPQLTLNVSRYHHSQPRVTPYLTKPELGALPQPHVRELGKPKATATWSFNITMDNMQLARKHPVMLDVPPTTFPRLLEMDITRSRQRALRIAQARVMAPVLSRGDIVLLELVPSFRDTSPKHESEVEEEAHAQAEAQKEKDEAEVQVNCFPSAGTAPSLTLPPTPHLFRKPKLRPFEGLLSIPSEGFSHR</sequence>
<feature type="region of interest" description="Disordered" evidence="2">
    <location>
        <begin position="977"/>
        <end position="1002"/>
    </location>
</feature>
<evidence type="ECO:0000313" key="6">
    <source>
        <dbReference type="Proteomes" id="UP000823561"/>
    </source>
</evidence>
<feature type="domain" description="FAM186A/B N-terminal" evidence="4">
    <location>
        <begin position="22"/>
        <end position="278"/>
    </location>
</feature>
<feature type="compositionally biased region" description="Basic and acidic residues" evidence="2">
    <location>
        <begin position="395"/>
        <end position="404"/>
    </location>
</feature>
<dbReference type="AlphaFoldDB" id="A0AAV6H5H8"/>
<evidence type="ECO:0000259" key="4">
    <source>
        <dbReference type="Pfam" id="PF20870"/>
    </source>
</evidence>
<gene>
    <name evidence="5" type="ORF">AALO_G00056980</name>
</gene>
<dbReference type="Proteomes" id="UP000823561">
    <property type="component" value="Chromosome 4"/>
</dbReference>
<feature type="domain" description="FAM186A/B C-terminal" evidence="3">
    <location>
        <begin position="705"/>
        <end position="926"/>
    </location>
</feature>
<evidence type="ECO:0000313" key="5">
    <source>
        <dbReference type="EMBL" id="KAG5282523.1"/>
    </source>
</evidence>
<reference evidence="5" key="1">
    <citation type="submission" date="2020-10" db="EMBL/GenBank/DDBJ databases">
        <title>Chromosome-scale genome assembly of the Allis shad, Alosa alosa.</title>
        <authorList>
            <person name="Margot Z."/>
            <person name="Christophe K."/>
            <person name="Cabau C."/>
            <person name="Louis A."/>
            <person name="Berthelot C."/>
            <person name="Parey E."/>
            <person name="Roest Crollius H."/>
            <person name="Montfort J."/>
            <person name="Robinson-Rechavi M."/>
            <person name="Bucao C."/>
            <person name="Bouchez O."/>
            <person name="Gislard M."/>
            <person name="Lluch J."/>
            <person name="Milhes M."/>
            <person name="Lampietro C."/>
            <person name="Lopez Roques C."/>
            <person name="Donnadieu C."/>
            <person name="Braasch I."/>
            <person name="Desvignes T."/>
            <person name="Postlethwait J."/>
            <person name="Bobe J."/>
            <person name="Guiguen Y."/>
        </authorList>
    </citation>
    <scope>NUCLEOTIDE SEQUENCE</scope>
    <source>
        <strain evidence="5">M-15738</strain>
        <tissue evidence="5">Blood</tissue>
    </source>
</reference>
<accession>A0AAV6H5H8</accession>
<evidence type="ECO:0000256" key="1">
    <source>
        <dbReference type="SAM" id="Coils"/>
    </source>
</evidence>
<organism evidence="5 6">
    <name type="scientific">Alosa alosa</name>
    <name type="common">allis shad</name>
    <dbReference type="NCBI Taxonomy" id="278164"/>
    <lineage>
        <taxon>Eukaryota</taxon>
        <taxon>Metazoa</taxon>
        <taxon>Chordata</taxon>
        <taxon>Craniata</taxon>
        <taxon>Vertebrata</taxon>
        <taxon>Euteleostomi</taxon>
        <taxon>Actinopterygii</taxon>
        <taxon>Neopterygii</taxon>
        <taxon>Teleostei</taxon>
        <taxon>Clupei</taxon>
        <taxon>Clupeiformes</taxon>
        <taxon>Clupeoidei</taxon>
        <taxon>Clupeidae</taxon>
        <taxon>Alosa</taxon>
    </lineage>
</organism>
<evidence type="ECO:0000256" key="2">
    <source>
        <dbReference type="SAM" id="MobiDB-lite"/>
    </source>
</evidence>
<proteinExistence type="predicted"/>
<feature type="compositionally biased region" description="Pro residues" evidence="2">
    <location>
        <begin position="354"/>
        <end position="367"/>
    </location>
</feature>
<feature type="compositionally biased region" description="Basic and acidic residues" evidence="2">
    <location>
        <begin position="978"/>
        <end position="1002"/>
    </location>
</feature>
<feature type="coiled-coil region" evidence="1">
    <location>
        <begin position="263"/>
        <end position="337"/>
    </location>
</feature>
<dbReference type="Pfam" id="PF20870">
    <property type="entry name" value="FAM186A-B_N"/>
    <property type="match status" value="1"/>
</dbReference>
<feature type="region of interest" description="Disordered" evidence="2">
    <location>
        <begin position="395"/>
        <end position="420"/>
    </location>
</feature>
<evidence type="ECO:0000259" key="3">
    <source>
        <dbReference type="Pfam" id="PF20865"/>
    </source>
</evidence>
<dbReference type="Pfam" id="PF20865">
    <property type="entry name" value="FAM186A-B_C"/>
    <property type="match status" value="1"/>
</dbReference>
<feature type="region of interest" description="Disordered" evidence="2">
    <location>
        <begin position="604"/>
        <end position="633"/>
    </location>
</feature>